<dbReference type="Gene3D" id="1.20.5.110">
    <property type="match status" value="1"/>
</dbReference>
<dbReference type="GeneID" id="105002280"/>
<evidence type="ECO:0000256" key="1">
    <source>
        <dbReference type="ARBA" id="ARBA00004370"/>
    </source>
</evidence>
<dbReference type="Pfam" id="PF05739">
    <property type="entry name" value="SNARE"/>
    <property type="match status" value="1"/>
</dbReference>
<dbReference type="Proteomes" id="UP000515208">
    <property type="component" value="Unplaced"/>
</dbReference>
<keyword evidence="2" id="KW-0175">Coiled coil</keyword>
<organism evidence="7 8">
    <name type="scientific">Bison bison bison</name>
    <name type="common">North American plains bison</name>
    <dbReference type="NCBI Taxonomy" id="43346"/>
    <lineage>
        <taxon>Eukaryota</taxon>
        <taxon>Metazoa</taxon>
        <taxon>Chordata</taxon>
        <taxon>Craniata</taxon>
        <taxon>Vertebrata</taxon>
        <taxon>Euteleostomi</taxon>
        <taxon>Mammalia</taxon>
        <taxon>Eutheria</taxon>
        <taxon>Laurasiatheria</taxon>
        <taxon>Artiodactyla</taxon>
        <taxon>Ruminantia</taxon>
        <taxon>Pecora</taxon>
        <taxon>Bovidae</taxon>
        <taxon>Bovinae</taxon>
        <taxon>Bison</taxon>
    </lineage>
</organism>
<evidence type="ECO:0000256" key="4">
    <source>
        <dbReference type="SAM" id="MobiDB-lite"/>
    </source>
</evidence>
<gene>
    <name evidence="8" type="primary">LOC105002280</name>
</gene>
<dbReference type="RefSeq" id="XP_010857112.1">
    <property type="nucleotide sequence ID" value="XM_010858810.1"/>
</dbReference>
<keyword evidence="5" id="KW-1133">Transmembrane helix</keyword>
<name>A0A6P3J0D2_BISBB</name>
<feature type="region of interest" description="Disordered" evidence="4">
    <location>
        <begin position="1"/>
        <end position="21"/>
    </location>
</feature>
<evidence type="ECO:0000256" key="5">
    <source>
        <dbReference type="SAM" id="Phobius"/>
    </source>
</evidence>
<keyword evidence="3 5" id="KW-0472">Membrane</keyword>
<dbReference type="InterPro" id="IPR000727">
    <property type="entry name" value="T_SNARE_dom"/>
</dbReference>
<dbReference type="GO" id="GO:0016020">
    <property type="term" value="C:membrane"/>
    <property type="evidence" value="ECO:0007669"/>
    <property type="project" value="UniProtKB-SubCell"/>
</dbReference>
<feature type="domain" description="T-SNARE coiled-coil homology" evidence="6">
    <location>
        <begin position="24"/>
        <end position="72"/>
    </location>
</feature>
<evidence type="ECO:0000259" key="6">
    <source>
        <dbReference type="Pfam" id="PF05739"/>
    </source>
</evidence>
<evidence type="ECO:0000313" key="8">
    <source>
        <dbReference type="RefSeq" id="XP_010857112.1"/>
    </source>
</evidence>
<sequence length="81" mass="8361">MVAETFAAPGAPGEGRAAKPLPNSIEAGLEAASSHTEAASELLAGASRHQLRRRKVKCFLLAAGVTILLVIVLIVATSVRK</sequence>
<keyword evidence="7" id="KW-1185">Reference proteome</keyword>
<evidence type="ECO:0000313" key="7">
    <source>
        <dbReference type="Proteomes" id="UP000515208"/>
    </source>
</evidence>
<comment type="subcellular location">
    <subcellularLocation>
        <location evidence="1">Membrane</location>
    </subcellularLocation>
</comment>
<dbReference type="AlphaFoldDB" id="A0A6P3J0D2"/>
<keyword evidence="5" id="KW-0812">Transmembrane</keyword>
<reference evidence="8" key="1">
    <citation type="submission" date="2025-08" db="UniProtKB">
        <authorList>
            <consortium name="RefSeq"/>
        </authorList>
    </citation>
    <scope>IDENTIFICATION</scope>
    <source>
        <tissue evidence="8">Blood</tissue>
    </source>
</reference>
<evidence type="ECO:0000256" key="3">
    <source>
        <dbReference type="ARBA" id="ARBA00023136"/>
    </source>
</evidence>
<accession>A0A6P3J0D2</accession>
<evidence type="ECO:0000256" key="2">
    <source>
        <dbReference type="ARBA" id="ARBA00023054"/>
    </source>
</evidence>
<protein>
    <submittedName>
        <fullName evidence="8">t-SNARE domain-containing protein 1-like</fullName>
    </submittedName>
</protein>
<proteinExistence type="predicted"/>
<feature type="compositionally biased region" description="Low complexity" evidence="4">
    <location>
        <begin position="7"/>
        <end position="20"/>
    </location>
</feature>
<feature type="transmembrane region" description="Helical" evidence="5">
    <location>
        <begin position="58"/>
        <end position="79"/>
    </location>
</feature>
<dbReference type="KEGG" id="bbis:105002280"/>